<organism evidence="6 7">
    <name type="scientific">Dipteronia dyeriana</name>
    <dbReference type="NCBI Taxonomy" id="168575"/>
    <lineage>
        <taxon>Eukaryota</taxon>
        <taxon>Viridiplantae</taxon>
        <taxon>Streptophyta</taxon>
        <taxon>Embryophyta</taxon>
        <taxon>Tracheophyta</taxon>
        <taxon>Spermatophyta</taxon>
        <taxon>Magnoliopsida</taxon>
        <taxon>eudicotyledons</taxon>
        <taxon>Gunneridae</taxon>
        <taxon>Pentapetalae</taxon>
        <taxon>rosids</taxon>
        <taxon>malvids</taxon>
        <taxon>Sapindales</taxon>
        <taxon>Sapindaceae</taxon>
        <taxon>Hippocastanoideae</taxon>
        <taxon>Acereae</taxon>
        <taxon>Dipteronia</taxon>
    </lineage>
</organism>
<dbReference type="PANTHER" id="PTHR34359:SF5">
    <property type="entry name" value="CLAVATA3_ESR (CLE)-RELATED PROTEIN 9"/>
    <property type="match status" value="1"/>
</dbReference>
<sequence length="167" mass="19339">MNVRVLKTKVAVARVRHESVTAGYVSSTNSGVFVDFFEGQHEDMREMLLGYDHDVAMSPPPPLRFFIFTTFLFFLFLFFFFFLASASNPPNPATIHLHDHYTRNNYRSCSSFTQKKSRSLCIQLQRIHHQLRQHRHSPPPPSLLDEIDPRYGVEKRLVPSGPNPLHN</sequence>
<comment type="similarity">
    <text evidence="1">Belongs to the CLV3/ESR signal peptide family.</text>
</comment>
<dbReference type="Proteomes" id="UP001280121">
    <property type="component" value="Unassembled WGS sequence"/>
</dbReference>
<evidence type="ECO:0000256" key="2">
    <source>
        <dbReference type="ARBA" id="ARBA00022473"/>
    </source>
</evidence>
<keyword evidence="5" id="KW-0472">Membrane</keyword>
<keyword evidence="4" id="KW-0379">Hydroxylation</keyword>
<accession>A0AAD9TIG9</accession>
<evidence type="ECO:0000256" key="1">
    <source>
        <dbReference type="ARBA" id="ARBA00005416"/>
    </source>
</evidence>
<proteinExistence type="inferred from homology"/>
<evidence type="ECO:0000313" key="7">
    <source>
        <dbReference type="Proteomes" id="UP001280121"/>
    </source>
</evidence>
<dbReference type="PANTHER" id="PTHR34359">
    <property type="entry name" value="CLAVATA3/ESR (CLE)-RELATED PROTEIN 10"/>
    <property type="match status" value="1"/>
</dbReference>
<reference evidence="6" key="1">
    <citation type="journal article" date="2023" name="Plant J.">
        <title>Genome sequences and population genomics provide insights into the demographic history, inbreeding, and mutation load of two 'living fossil' tree species of Dipteronia.</title>
        <authorList>
            <person name="Feng Y."/>
            <person name="Comes H.P."/>
            <person name="Chen J."/>
            <person name="Zhu S."/>
            <person name="Lu R."/>
            <person name="Zhang X."/>
            <person name="Li P."/>
            <person name="Qiu J."/>
            <person name="Olsen K.M."/>
            <person name="Qiu Y."/>
        </authorList>
    </citation>
    <scope>NUCLEOTIDE SEQUENCE</scope>
    <source>
        <strain evidence="6">KIB01</strain>
    </source>
</reference>
<keyword evidence="5" id="KW-1133">Transmembrane helix</keyword>
<protein>
    <submittedName>
        <fullName evidence="6">Uncharacterized protein</fullName>
    </submittedName>
</protein>
<dbReference type="GO" id="GO:0030154">
    <property type="term" value="P:cell differentiation"/>
    <property type="evidence" value="ECO:0007669"/>
    <property type="project" value="UniProtKB-KW"/>
</dbReference>
<feature type="transmembrane region" description="Helical" evidence="5">
    <location>
        <begin position="65"/>
        <end position="84"/>
    </location>
</feature>
<gene>
    <name evidence="6" type="ORF">Ddye_030892</name>
</gene>
<comment type="caution">
    <text evidence="6">The sequence shown here is derived from an EMBL/GenBank/DDBJ whole genome shotgun (WGS) entry which is preliminary data.</text>
</comment>
<evidence type="ECO:0000313" key="6">
    <source>
        <dbReference type="EMBL" id="KAK2636100.1"/>
    </source>
</evidence>
<evidence type="ECO:0000256" key="4">
    <source>
        <dbReference type="ARBA" id="ARBA00023278"/>
    </source>
</evidence>
<dbReference type="EMBL" id="JANJYI010000009">
    <property type="protein sequence ID" value="KAK2636100.1"/>
    <property type="molecule type" value="Genomic_DNA"/>
</dbReference>
<keyword evidence="3" id="KW-0221">Differentiation</keyword>
<dbReference type="AlphaFoldDB" id="A0AAD9TIG9"/>
<evidence type="ECO:0000256" key="3">
    <source>
        <dbReference type="ARBA" id="ARBA00022782"/>
    </source>
</evidence>
<keyword evidence="2" id="KW-0217">Developmental protein</keyword>
<keyword evidence="7" id="KW-1185">Reference proteome</keyword>
<dbReference type="InterPro" id="IPR039618">
    <property type="entry name" value="CLE9-13"/>
</dbReference>
<evidence type="ECO:0000256" key="5">
    <source>
        <dbReference type="SAM" id="Phobius"/>
    </source>
</evidence>
<keyword evidence="5" id="KW-0812">Transmembrane</keyword>
<name>A0AAD9TIG9_9ROSI</name>